<protein>
    <submittedName>
        <fullName evidence="2">Uncharacterized protein</fullName>
    </submittedName>
</protein>
<dbReference type="AlphaFoldDB" id="A0A922I0I1"/>
<evidence type="ECO:0000313" key="2">
    <source>
        <dbReference type="EMBL" id="KAH9518124.1"/>
    </source>
</evidence>
<evidence type="ECO:0000313" key="3">
    <source>
        <dbReference type="Proteomes" id="UP000790347"/>
    </source>
</evidence>
<proteinExistence type="predicted"/>
<dbReference type="EMBL" id="ASGP02000003">
    <property type="protein sequence ID" value="KAH9518124.1"/>
    <property type="molecule type" value="Genomic_DNA"/>
</dbReference>
<keyword evidence="3" id="KW-1185">Reference proteome</keyword>
<gene>
    <name evidence="2" type="ORF">DERF_008721</name>
</gene>
<dbReference type="OrthoDB" id="6516193at2759"/>
<organism evidence="2 3">
    <name type="scientific">Dermatophagoides farinae</name>
    <name type="common">American house dust mite</name>
    <dbReference type="NCBI Taxonomy" id="6954"/>
    <lineage>
        <taxon>Eukaryota</taxon>
        <taxon>Metazoa</taxon>
        <taxon>Ecdysozoa</taxon>
        <taxon>Arthropoda</taxon>
        <taxon>Chelicerata</taxon>
        <taxon>Arachnida</taxon>
        <taxon>Acari</taxon>
        <taxon>Acariformes</taxon>
        <taxon>Sarcoptiformes</taxon>
        <taxon>Astigmata</taxon>
        <taxon>Psoroptidia</taxon>
        <taxon>Analgoidea</taxon>
        <taxon>Pyroglyphidae</taxon>
        <taxon>Dermatophagoidinae</taxon>
        <taxon>Dermatophagoides</taxon>
    </lineage>
</organism>
<feature type="region of interest" description="Disordered" evidence="1">
    <location>
        <begin position="1"/>
        <end position="60"/>
    </location>
</feature>
<evidence type="ECO:0000256" key="1">
    <source>
        <dbReference type="SAM" id="MobiDB-lite"/>
    </source>
</evidence>
<reference evidence="2" key="1">
    <citation type="submission" date="2013-05" db="EMBL/GenBank/DDBJ databases">
        <authorList>
            <person name="Yim A.K.Y."/>
            <person name="Chan T.F."/>
            <person name="Ji K.M."/>
            <person name="Liu X.Y."/>
            <person name="Zhou J.W."/>
            <person name="Li R.Q."/>
            <person name="Yang K.Y."/>
            <person name="Li J."/>
            <person name="Li M."/>
            <person name="Law P.T.W."/>
            <person name="Wu Y.L."/>
            <person name="Cai Z.L."/>
            <person name="Qin H."/>
            <person name="Bao Y."/>
            <person name="Leung R.K.K."/>
            <person name="Ng P.K.S."/>
            <person name="Zou J."/>
            <person name="Zhong X.J."/>
            <person name="Ran P.X."/>
            <person name="Zhong N.S."/>
            <person name="Liu Z.G."/>
            <person name="Tsui S.K.W."/>
        </authorList>
    </citation>
    <scope>NUCLEOTIDE SEQUENCE</scope>
    <source>
        <strain evidence="2">Derf</strain>
        <tissue evidence="2">Whole organism</tissue>
    </source>
</reference>
<dbReference type="Proteomes" id="UP000790347">
    <property type="component" value="Unassembled WGS sequence"/>
</dbReference>
<name>A0A922I0I1_DERFA</name>
<feature type="compositionally biased region" description="Polar residues" evidence="1">
    <location>
        <begin position="86"/>
        <end position="122"/>
    </location>
</feature>
<feature type="compositionally biased region" description="Basic and acidic residues" evidence="1">
    <location>
        <begin position="1"/>
        <end position="13"/>
    </location>
</feature>
<reference evidence="2" key="2">
    <citation type="journal article" date="2022" name="Res Sq">
        <title>Comparative Genomics Reveals Insights into the Divergent Evolution of Astigmatic Mites and Household Pest Adaptations.</title>
        <authorList>
            <person name="Xiong Q."/>
            <person name="Wan A.T.-Y."/>
            <person name="Liu X.-Y."/>
            <person name="Fung C.S.-H."/>
            <person name="Xiao X."/>
            <person name="Malainual N."/>
            <person name="Hou J."/>
            <person name="Wang L."/>
            <person name="Wang M."/>
            <person name="Yang K."/>
            <person name="Cui Y."/>
            <person name="Leung E."/>
            <person name="Nong W."/>
            <person name="Shin S.-K."/>
            <person name="Au S."/>
            <person name="Jeong K.Y."/>
            <person name="Chew F.T."/>
            <person name="Hui J."/>
            <person name="Leung T.F."/>
            <person name="Tungtrongchitr A."/>
            <person name="Zhong N."/>
            <person name="Liu Z."/>
            <person name="Tsui S."/>
        </authorList>
    </citation>
    <scope>NUCLEOTIDE SEQUENCE</scope>
    <source>
        <strain evidence="2">Derf</strain>
        <tissue evidence="2">Whole organism</tissue>
    </source>
</reference>
<comment type="caution">
    <text evidence="2">The sequence shown here is derived from an EMBL/GenBank/DDBJ whole genome shotgun (WGS) entry which is preliminary data.</text>
</comment>
<accession>A0A922I0I1</accession>
<sequence length="212" mass="23600">MDYNDQRRQDKSWNDPPMFSVEQINQAANTAPTSKRYRYPQPVQPAVNQPTYPNYPQGAVNSYGNYNNNASMAPAYQQPQQYPSYGNTSNAYGSSIQQPAMPQNYNYPSQPMNQYNPLTYTSQPVGVQSNQVIPSNDNTGYPPSSTTSMPSPYGTVTESNLVQPPSTIANNATQPVGFMNMNSVPIASMNQSAPAPGFNYNQSQQQYPYRQY</sequence>
<feature type="compositionally biased region" description="Polar residues" evidence="1">
    <location>
        <begin position="46"/>
        <end position="60"/>
    </location>
</feature>
<feature type="compositionally biased region" description="Polar residues" evidence="1">
    <location>
        <begin position="22"/>
        <end position="33"/>
    </location>
</feature>
<feature type="region of interest" description="Disordered" evidence="1">
    <location>
        <begin position="78"/>
        <end position="122"/>
    </location>
</feature>